<evidence type="ECO:0000256" key="1">
    <source>
        <dbReference type="SAM" id="MobiDB-lite"/>
    </source>
</evidence>
<proteinExistence type="predicted"/>
<dbReference type="RefSeq" id="WP_258301872.1">
    <property type="nucleotide sequence ID" value="NZ_CP078063.1"/>
</dbReference>
<dbReference type="EMBL" id="CP078063">
    <property type="protein sequence ID" value="UVE49282.1"/>
    <property type="molecule type" value="Genomic_DNA"/>
</dbReference>
<feature type="compositionally biased region" description="Low complexity" evidence="1">
    <location>
        <begin position="38"/>
        <end position="57"/>
    </location>
</feature>
<gene>
    <name evidence="2" type="ORF">KU306_10130</name>
</gene>
<keyword evidence="3" id="KW-1185">Reference proteome</keyword>
<dbReference type="GeneID" id="74529261"/>
<evidence type="ECO:0008006" key="4">
    <source>
        <dbReference type="Google" id="ProtNLM"/>
    </source>
</evidence>
<accession>A0ABY5RAE5</accession>
<organism evidence="2 3">
    <name type="scientific">Haloferax larsenii</name>
    <dbReference type="NCBI Taxonomy" id="302484"/>
    <lineage>
        <taxon>Archaea</taxon>
        <taxon>Methanobacteriati</taxon>
        <taxon>Methanobacteriota</taxon>
        <taxon>Stenosarchaea group</taxon>
        <taxon>Halobacteria</taxon>
        <taxon>Halobacteriales</taxon>
        <taxon>Haloferacaceae</taxon>
        <taxon>Haloferax</taxon>
    </lineage>
</organism>
<evidence type="ECO:0000313" key="3">
    <source>
        <dbReference type="Proteomes" id="UP001058330"/>
    </source>
</evidence>
<dbReference type="InterPro" id="IPR006311">
    <property type="entry name" value="TAT_signal"/>
</dbReference>
<dbReference type="PROSITE" id="PS51318">
    <property type="entry name" value="TAT"/>
    <property type="match status" value="1"/>
</dbReference>
<name>A0ABY5RAE5_HALLR</name>
<reference evidence="2" key="1">
    <citation type="submission" date="2021-07" db="EMBL/GenBank/DDBJ databases">
        <title>Studies on halocins as antimicrobial molecules from haloarchaea.</title>
        <authorList>
            <person name="Kumar S."/>
            <person name="Khare S.K."/>
        </authorList>
    </citation>
    <scope>NUCLEOTIDE SEQUENCE</scope>
    <source>
        <strain evidence="2">NCIM 5678</strain>
    </source>
</reference>
<dbReference type="Proteomes" id="UP001058330">
    <property type="component" value="Chromosome"/>
</dbReference>
<sequence length="171" mass="18388">MSDRSQLGRRRFLTCAVTLTATAVAGCTAPRIQSPTQTAPETAVPTTNTPETTATHTTTEELGLWEANDLTVLNHRKVAVTVEVVVTPSAESLPVFERRLELGPRENPYSSAHPESGATFEDIPAMDSNHEVSVSVVGGPSKTQSFGPRPDSIELSIVVSDETIEFREAEV</sequence>
<dbReference type="PROSITE" id="PS51257">
    <property type="entry name" value="PROKAR_LIPOPROTEIN"/>
    <property type="match status" value="1"/>
</dbReference>
<feature type="region of interest" description="Disordered" evidence="1">
    <location>
        <begin position="32"/>
        <end position="57"/>
    </location>
</feature>
<protein>
    <recommendedName>
        <fullName evidence="4">Tat (Twin-arginine translocation) pathway signal sequence</fullName>
    </recommendedName>
</protein>
<evidence type="ECO:0000313" key="2">
    <source>
        <dbReference type="EMBL" id="UVE49282.1"/>
    </source>
</evidence>